<feature type="region of interest" description="Disordered" evidence="1">
    <location>
        <begin position="422"/>
        <end position="445"/>
    </location>
</feature>
<comment type="caution">
    <text evidence="2">The sequence shown here is derived from an EMBL/GenBank/DDBJ whole genome shotgun (WGS) entry which is preliminary data.</text>
</comment>
<feature type="region of interest" description="Disordered" evidence="1">
    <location>
        <begin position="1"/>
        <end position="77"/>
    </location>
</feature>
<dbReference type="Proteomes" id="UP001152885">
    <property type="component" value="Unassembled WGS sequence"/>
</dbReference>
<dbReference type="EMBL" id="CANTUO010000001">
    <property type="protein sequence ID" value="CAI5756615.1"/>
    <property type="molecule type" value="Genomic_DNA"/>
</dbReference>
<feature type="compositionally biased region" description="Polar residues" evidence="1">
    <location>
        <begin position="20"/>
        <end position="51"/>
    </location>
</feature>
<keyword evidence="3" id="KW-1185">Reference proteome</keyword>
<evidence type="ECO:0000313" key="3">
    <source>
        <dbReference type="Proteomes" id="UP001152885"/>
    </source>
</evidence>
<organism evidence="2 3">
    <name type="scientific">Candida verbasci</name>
    <dbReference type="NCBI Taxonomy" id="1227364"/>
    <lineage>
        <taxon>Eukaryota</taxon>
        <taxon>Fungi</taxon>
        <taxon>Dikarya</taxon>
        <taxon>Ascomycota</taxon>
        <taxon>Saccharomycotina</taxon>
        <taxon>Pichiomycetes</taxon>
        <taxon>Debaryomycetaceae</taxon>
        <taxon>Candida/Lodderomyces clade</taxon>
        <taxon>Candida</taxon>
    </lineage>
</organism>
<evidence type="ECO:0000313" key="2">
    <source>
        <dbReference type="EMBL" id="CAI5756615.1"/>
    </source>
</evidence>
<accession>A0A9W4TUI2</accession>
<gene>
    <name evidence="2" type="ORF">CANVERA_P1133</name>
</gene>
<dbReference type="OrthoDB" id="3596986at2759"/>
<reference evidence="2" key="1">
    <citation type="submission" date="2022-12" db="EMBL/GenBank/DDBJ databases">
        <authorList>
            <person name="Brejova B."/>
        </authorList>
    </citation>
    <scope>NUCLEOTIDE SEQUENCE</scope>
</reference>
<protein>
    <recommendedName>
        <fullName evidence="4">Rxt3-domain-containing protein</fullName>
    </recommendedName>
</protein>
<evidence type="ECO:0000256" key="1">
    <source>
        <dbReference type="SAM" id="MobiDB-lite"/>
    </source>
</evidence>
<dbReference type="AlphaFoldDB" id="A0A9W4TUI2"/>
<sequence>MSTEDQKSPNQGVSLPPISFLSNNSPHQLQLPSQSPTQIPSITQSNSQSPPQRKLPILESPNASTKSAGTSLSPPTKKLKHDYQFVQYQNQSSPPQNFTPPSTTVTNEEKEEKHIHYHQNHHRHRHHHHPVRPHHHHHIVKKFIKKPPPKLNLDPIFELIEEFHPKRQFLGTIIYNPTTTWETLQISQLYGVNSKFQHDLNHIKQQYIKRKQSSNFLESNYIPMIPPLTPEYINCIIEVKIPFRYIIDFKNDVRNQILKRELWGGASAMYTDDSNILEILLHMGFFDNKLNLNNFNKGWKVEDIIKPTVSKEIDEDSLEYGVFGDLSVEILLLPTLPKYYGYFANGINSRNWIHESVHNGLSIAIYNVKWETRNSYLNDRSLFKIYQQELNEDFKLTNQENALKQGWKFDMKIYKKIKEKYEKEDKEKKEEQKKDEQKKDEKKKS</sequence>
<name>A0A9W4TUI2_9ASCO</name>
<dbReference type="Pfam" id="PF08642">
    <property type="entry name" value="Rxt3"/>
    <property type="match status" value="1"/>
</dbReference>
<proteinExistence type="predicted"/>
<dbReference type="InterPro" id="IPR013951">
    <property type="entry name" value="Rxt3"/>
</dbReference>
<feature type="compositionally biased region" description="Polar residues" evidence="1">
    <location>
        <begin position="61"/>
        <end position="74"/>
    </location>
</feature>
<evidence type="ECO:0008006" key="4">
    <source>
        <dbReference type="Google" id="ProtNLM"/>
    </source>
</evidence>